<keyword evidence="2" id="KW-1185">Reference proteome</keyword>
<gene>
    <name evidence="1" type="ORF">LOK49_LG02G01557</name>
</gene>
<proteinExistence type="predicted"/>
<dbReference type="Proteomes" id="UP001060215">
    <property type="component" value="Chromosome 3"/>
</dbReference>
<organism evidence="1 2">
    <name type="scientific">Camellia lanceoleosa</name>
    <dbReference type="NCBI Taxonomy" id="1840588"/>
    <lineage>
        <taxon>Eukaryota</taxon>
        <taxon>Viridiplantae</taxon>
        <taxon>Streptophyta</taxon>
        <taxon>Embryophyta</taxon>
        <taxon>Tracheophyta</taxon>
        <taxon>Spermatophyta</taxon>
        <taxon>Magnoliopsida</taxon>
        <taxon>eudicotyledons</taxon>
        <taxon>Gunneridae</taxon>
        <taxon>Pentapetalae</taxon>
        <taxon>asterids</taxon>
        <taxon>Ericales</taxon>
        <taxon>Theaceae</taxon>
        <taxon>Camellia</taxon>
    </lineage>
</organism>
<accession>A0ACC0IJ84</accession>
<sequence length="140" mass="15839">MELSRRHFEFIEREVSRLDLENPVAVLDYSIDITSFQRGKLVTNLIHVRDMEFSQSGTDYIILNGGTFDGKQTFFLVSDSPAACATVTMKVTFPVIKLSRNAATSYLRNPGGGHVIDIKSTVRKQNHALLELLNSMFKHY</sequence>
<protein>
    <submittedName>
        <fullName evidence="1">Uncharacterized protein</fullName>
    </submittedName>
</protein>
<evidence type="ECO:0000313" key="1">
    <source>
        <dbReference type="EMBL" id="KAI8025426.1"/>
    </source>
</evidence>
<comment type="caution">
    <text evidence="1">The sequence shown here is derived from an EMBL/GenBank/DDBJ whole genome shotgun (WGS) entry which is preliminary data.</text>
</comment>
<evidence type="ECO:0000313" key="2">
    <source>
        <dbReference type="Proteomes" id="UP001060215"/>
    </source>
</evidence>
<reference evidence="1 2" key="1">
    <citation type="journal article" date="2022" name="Plant J.">
        <title>Chromosome-level genome of Camellia lanceoleosa provides a valuable resource for understanding genome evolution and self-incompatibility.</title>
        <authorList>
            <person name="Gong W."/>
            <person name="Xiao S."/>
            <person name="Wang L."/>
            <person name="Liao Z."/>
            <person name="Chang Y."/>
            <person name="Mo W."/>
            <person name="Hu G."/>
            <person name="Li W."/>
            <person name="Zhao G."/>
            <person name="Zhu H."/>
            <person name="Hu X."/>
            <person name="Ji K."/>
            <person name="Xiang X."/>
            <person name="Song Q."/>
            <person name="Yuan D."/>
            <person name="Jin S."/>
            <person name="Zhang L."/>
        </authorList>
    </citation>
    <scope>NUCLEOTIDE SEQUENCE [LARGE SCALE GENOMIC DNA]</scope>
    <source>
        <strain evidence="1">SQ_2022a</strain>
    </source>
</reference>
<dbReference type="EMBL" id="CM045760">
    <property type="protein sequence ID" value="KAI8025426.1"/>
    <property type="molecule type" value="Genomic_DNA"/>
</dbReference>
<name>A0ACC0IJ84_9ERIC</name>